<proteinExistence type="predicted"/>
<organism evidence="1 2">
    <name type="scientific">Myotis myotis</name>
    <name type="common">Greater mouse-eared bat</name>
    <name type="synonym">Vespertilio myotis</name>
    <dbReference type="NCBI Taxonomy" id="51298"/>
    <lineage>
        <taxon>Eukaryota</taxon>
        <taxon>Metazoa</taxon>
        <taxon>Chordata</taxon>
        <taxon>Craniata</taxon>
        <taxon>Vertebrata</taxon>
        <taxon>Euteleostomi</taxon>
        <taxon>Mammalia</taxon>
        <taxon>Eutheria</taxon>
        <taxon>Laurasiatheria</taxon>
        <taxon>Chiroptera</taxon>
        <taxon>Yangochiroptera</taxon>
        <taxon>Vespertilionidae</taxon>
        <taxon>Myotis</taxon>
    </lineage>
</organism>
<sequence length="171" mass="18963">MGLHCLQPRSDSRTLTQSLGRMCAGRGGGPLAHDYHWASVYRTKRNLWGWVERGVPQPRTTWFVQPRNMTFPHLQVLPISPFYHPSARWATVTSDLSCGNQPLPDHSPPALLLSGTFSTHICTGLPTSDSPVEPFHPECGDKALCDLVLLLSSVIPHHTKFLRFPCSSLGL</sequence>
<accession>A0A7J7VYC7</accession>
<gene>
    <name evidence="1" type="ORF">mMyoMyo1_012228</name>
</gene>
<dbReference type="Proteomes" id="UP000527355">
    <property type="component" value="Unassembled WGS sequence"/>
</dbReference>
<protein>
    <submittedName>
        <fullName evidence="1">Uncharacterized protein</fullName>
    </submittedName>
</protein>
<reference evidence="1 2" key="1">
    <citation type="journal article" date="2020" name="Nature">
        <title>Six reference-quality genomes reveal evolution of bat adaptations.</title>
        <authorList>
            <person name="Jebb D."/>
            <person name="Huang Z."/>
            <person name="Pippel M."/>
            <person name="Hughes G.M."/>
            <person name="Lavrichenko K."/>
            <person name="Devanna P."/>
            <person name="Winkler S."/>
            <person name="Jermiin L.S."/>
            <person name="Skirmuntt E.C."/>
            <person name="Katzourakis A."/>
            <person name="Burkitt-Gray L."/>
            <person name="Ray D.A."/>
            <person name="Sullivan K.A.M."/>
            <person name="Roscito J.G."/>
            <person name="Kirilenko B.M."/>
            <person name="Davalos L.M."/>
            <person name="Corthals A.P."/>
            <person name="Power M.L."/>
            <person name="Jones G."/>
            <person name="Ransome R.D."/>
            <person name="Dechmann D.K.N."/>
            <person name="Locatelli A.G."/>
            <person name="Puechmaille S.J."/>
            <person name="Fedrigo O."/>
            <person name="Jarvis E.D."/>
            <person name="Hiller M."/>
            <person name="Vernes S.C."/>
            <person name="Myers E.W."/>
            <person name="Teeling E.C."/>
        </authorList>
    </citation>
    <scope>NUCLEOTIDE SEQUENCE [LARGE SCALE GENOMIC DNA]</scope>
    <source>
        <strain evidence="1">MMyoMyo1</strain>
        <tissue evidence="1">Flight muscle</tissue>
    </source>
</reference>
<keyword evidence="2" id="KW-1185">Reference proteome</keyword>
<evidence type="ECO:0000313" key="1">
    <source>
        <dbReference type="EMBL" id="KAF6330225.1"/>
    </source>
</evidence>
<name>A0A7J7VYC7_MYOMY</name>
<dbReference type="AlphaFoldDB" id="A0A7J7VYC7"/>
<dbReference type="EMBL" id="JABWUV010000009">
    <property type="protein sequence ID" value="KAF6330225.1"/>
    <property type="molecule type" value="Genomic_DNA"/>
</dbReference>
<evidence type="ECO:0000313" key="2">
    <source>
        <dbReference type="Proteomes" id="UP000527355"/>
    </source>
</evidence>
<comment type="caution">
    <text evidence="1">The sequence shown here is derived from an EMBL/GenBank/DDBJ whole genome shotgun (WGS) entry which is preliminary data.</text>
</comment>